<dbReference type="InterPro" id="IPR044861">
    <property type="entry name" value="IPNS-like_FE2OG_OXY"/>
</dbReference>
<evidence type="ECO:0000313" key="3">
    <source>
        <dbReference type="Proteomes" id="UP000265703"/>
    </source>
</evidence>
<dbReference type="STRING" id="658196.A0A397SZ74"/>
<gene>
    <name evidence="2" type="ORF">C1645_693652</name>
</gene>
<dbReference type="Pfam" id="PF03171">
    <property type="entry name" value="2OG-FeII_Oxy"/>
    <property type="match status" value="1"/>
</dbReference>
<dbReference type="EMBL" id="QKYT01000185">
    <property type="protein sequence ID" value="RIA90339.1"/>
    <property type="molecule type" value="Genomic_DNA"/>
</dbReference>
<feature type="domain" description="Isopenicillin N synthase-like Fe(2+) 2OG dioxygenase" evidence="1">
    <location>
        <begin position="1"/>
        <end position="31"/>
    </location>
</feature>
<feature type="non-terminal residue" evidence="2">
    <location>
        <position position="1"/>
    </location>
</feature>
<evidence type="ECO:0000259" key="1">
    <source>
        <dbReference type="Pfam" id="PF03171"/>
    </source>
</evidence>
<accession>A0A397SZ74</accession>
<dbReference type="Proteomes" id="UP000265703">
    <property type="component" value="Unassembled WGS sequence"/>
</dbReference>
<evidence type="ECO:0000313" key="2">
    <source>
        <dbReference type="EMBL" id="RIA90339.1"/>
    </source>
</evidence>
<dbReference type="AlphaFoldDB" id="A0A397SZ74"/>
<dbReference type="InterPro" id="IPR027443">
    <property type="entry name" value="IPNS-like_sf"/>
</dbReference>
<reference evidence="2 3" key="1">
    <citation type="submission" date="2018-06" db="EMBL/GenBank/DDBJ databases">
        <title>Comparative genomics reveals the genomic features of Rhizophagus irregularis, R. cerebriforme, R. diaphanum and Gigaspora rosea, and their symbiotic lifestyle signature.</title>
        <authorList>
            <person name="Morin E."/>
            <person name="San Clemente H."/>
            <person name="Chen E.C.H."/>
            <person name="De La Providencia I."/>
            <person name="Hainaut M."/>
            <person name="Kuo A."/>
            <person name="Kohler A."/>
            <person name="Murat C."/>
            <person name="Tang N."/>
            <person name="Roy S."/>
            <person name="Loubradou J."/>
            <person name="Henrissat B."/>
            <person name="Grigoriev I.V."/>
            <person name="Corradi N."/>
            <person name="Roux C."/>
            <person name="Martin F.M."/>
        </authorList>
    </citation>
    <scope>NUCLEOTIDE SEQUENCE [LARGE SCALE GENOMIC DNA]</scope>
    <source>
        <strain evidence="2 3">DAOM 227022</strain>
    </source>
</reference>
<keyword evidence="3" id="KW-1185">Reference proteome</keyword>
<dbReference type="Gene3D" id="2.60.120.330">
    <property type="entry name" value="B-lactam Antibiotic, Isopenicillin N Synthase, Chain"/>
    <property type="match status" value="1"/>
</dbReference>
<comment type="caution">
    <text evidence="2">The sequence shown here is derived from an EMBL/GenBank/DDBJ whole genome shotgun (WGS) entry which is preliminary data.</text>
</comment>
<name>A0A397SZ74_9GLOM</name>
<organism evidence="2 3">
    <name type="scientific">Glomus cerebriforme</name>
    <dbReference type="NCBI Taxonomy" id="658196"/>
    <lineage>
        <taxon>Eukaryota</taxon>
        <taxon>Fungi</taxon>
        <taxon>Fungi incertae sedis</taxon>
        <taxon>Mucoromycota</taxon>
        <taxon>Glomeromycotina</taxon>
        <taxon>Glomeromycetes</taxon>
        <taxon>Glomerales</taxon>
        <taxon>Glomeraceae</taxon>
        <taxon>Glomus</taxon>
    </lineage>
</organism>
<protein>
    <recommendedName>
        <fullName evidence="1">Isopenicillin N synthase-like Fe(2+) 2OG dioxygenase domain-containing protein</fullName>
    </recommendedName>
</protein>
<dbReference type="SUPFAM" id="SSF51197">
    <property type="entry name" value="Clavaminate synthase-like"/>
    <property type="match status" value="1"/>
</dbReference>
<dbReference type="OrthoDB" id="288590at2759"/>
<proteinExistence type="predicted"/>
<sequence length="74" mass="8789">VWTNDIYKSTLHRVIHRGENYRVSVPFFYEPNFDAKIEPLKPCLQIDPVKHHEPVVYGEHLLKKVSTNFEIIEL</sequence>